<gene>
    <name evidence="1" type="ORF">B296_00023782</name>
</gene>
<sequence>MSPLPAIATSDRRRPLPLRAIAAFTSGQSSLVRPPFVGRRTTDAYARLLPVHGHHLSVACCLLAVAMHGCCLHALAVHARSSLYNGPVTADLLFAATHHWHYNNATILAIVPSDAAQPLSTMKQVINIDRRPQ</sequence>
<proteinExistence type="predicted"/>
<evidence type="ECO:0000313" key="1">
    <source>
        <dbReference type="EMBL" id="RRT61687.1"/>
    </source>
</evidence>
<protein>
    <submittedName>
        <fullName evidence="1">Uncharacterized protein</fullName>
    </submittedName>
</protein>
<reference evidence="1 2" key="1">
    <citation type="journal article" date="2014" name="Agronomy (Basel)">
        <title>A Draft Genome Sequence for Ensete ventricosum, the Drought-Tolerant Tree Against Hunger.</title>
        <authorList>
            <person name="Harrison J."/>
            <person name="Moore K.A."/>
            <person name="Paszkiewicz K."/>
            <person name="Jones T."/>
            <person name="Grant M."/>
            <person name="Ambacheew D."/>
            <person name="Muzemil S."/>
            <person name="Studholme D.J."/>
        </authorList>
    </citation>
    <scope>NUCLEOTIDE SEQUENCE [LARGE SCALE GENOMIC DNA]</scope>
</reference>
<name>A0A426ZCF9_ENSVE</name>
<dbReference type="Proteomes" id="UP000287651">
    <property type="component" value="Unassembled WGS sequence"/>
</dbReference>
<accession>A0A426ZCF9</accession>
<comment type="caution">
    <text evidence="1">The sequence shown here is derived from an EMBL/GenBank/DDBJ whole genome shotgun (WGS) entry which is preliminary data.</text>
</comment>
<dbReference type="EMBL" id="AMZH03007293">
    <property type="protein sequence ID" value="RRT61687.1"/>
    <property type="molecule type" value="Genomic_DNA"/>
</dbReference>
<evidence type="ECO:0000313" key="2">
    <source>
        <dbReference type="Proteomes" id="UP000287651"/>
    </source>
</evidence>
<dbReference type="AlphaFoldDB" id="A0A426ZCF9"/>
<organism evidence="1 2">
    <name type="scientific">Ensete ventricosum</name>
    <name type="common">Abyssinian banana</name>
    <name type="synonym">Musa ensete</name>
    <dbReference type="NCBI Taxonomy" id="4639"/>
    <lineage>
        <taxon>Eukaryota</taxon>
        <taxon>Viridiplantae</taxon>
        <taxon>Streptophyta</taxon>
        <taxon>Embryophyta</taxon>
        <taxon>Tracheophyta</taxon>
        <taxon>Spermatophyta</taxon>
        <taxon>Magnoliopsida</taxon>
        <taxon>Liliopsida</taxon>
        <taxon>Zingiberales</taxon>
        <taxon>Musaceae</taxon>
        <taxon>Ensete</taxon>
    </lineage>
</organism>